<accession>A0A6S7FNQ3</accession>
<dbReference type="EMBL" id="CACRXK020000362">
    <property type="protein sequence ID" value="CAB3981198.1"/>
    <property type="molecule type" value="Genomic_DNA"/>
</dbReference>
<proteinExistence type="predicted"/>
<reference evidence="1" key="1">
    <citation type="submission" date="2020-04" db="EMBL/GenBank/DDBJ databases">
        <authorList>
            <person name="Alioto T."/>
            <person name="Alioto T."/>
            <person name="Gomez Garrido J."/>
        </authorList>
    </citation>
    <scope>NUCLEOTIDE SEQUENCE</scope>
    <source>
        <strain evidence="1">A484AB</strain>
    </source>
</reference>
<organism evidence="1 2">
    <name type="scientific">Paramuricea clavata</name>
    <name type="common">Red gorgonian</name>
    <name type="synonym">Violescent sea-whip</name>
    <dbReference type="NCBI Taxonomy" id="317549"/>
    <lineage>
        <taxon>Eukaryota</taxon>
        <taxon>Metazoa</taxon>
        <taxon>Cnidaria</taxon>
        <taxon>Anthozoa</taxon>
        <taxon>Octocorallia</taxon>
        <taxon>Malacalcyonacea</taxon>
        <taxon>Plexauridae</taxon>
        <taxon>Paramuricea</taxon>
    </lineage>
</organism>
<dbReference type="PROSITE" id="PS00028">
    <property type="entry name" value="ZINC_FINGER_C2H2_1"/>
    <property type="match status" value="1"/>
</dbReference>
<dbReference type="OrthoDB" id="5985008at2759"/>
<evidence type="ECO:0000313" key="2">
    <source>
        <dbReference type="Proteomes" id="UP001152795"/>
    </source>
</evidence>
<dbReference type="Pfam" id="PF20231">
    <property type="entry name" value="DUF6589"/>
    <property type="match status" value="1"/>
</dbReference>
<protein>
    <submittedName>
        <fullName evidence="1">Uncharacterized protein</fullName>
    </submittedName>
</protein>
<dbReference type="Proteomes" id="UP001152795">
    <property type="component" value="Unassembled WGS sequence"/>
</dbReference>
<comment type="caution">
    <text evidence="1">The sequence shown here is derived from an EMBL/GenBank/DDBJ whole genome shotgun (WGS) entry which is preliminary data.</text>
</comment>
<dbReference type="InterPro" id="IPR013087">
    <property type="entry name" value="Znf_C2H2_type"/>
</dbReference>
<keyword evidence="2" id="KW-1185">Reference proteome</keyword>
<evidence type="ECO:0000313" key="1">
    <source>
        <dbReference type="EMBL" id="CAB3981198.1"/>
    </source>
</evidence>
<dbReference type="AlphaFoldDB" id="A0A6S7FNQ3"/>
<name>A0A6S7FNQ3_PARCT</name>
<sequence>MNKENFSKCTPIKKGKRHRMADKDYVCLCCGTILVGIRCTYNLTTCDGVLEKLEKSLECQINIDENSSWLCKSCFRKIDSLTKRSLVLEADIKELRTKCNLYALPLSSQTPECTSPKVQVYTQVIKRCAKSSPHRAKKRARGPLFESPAENDFNSNFTPLYVNEDVNDRSCDQIVSTENEVNTRSVEVSIKYPSGNRTINLDDDNIASVVINLALGIYPTAFKLALQNQERRKIVEDLFLKIMDNECHEMCKKSSHSVLKDTGVDGLTSFQLNKFEEEFKCKAPLTTKTLTSVCHSKRSRKATCNSNVISTVGAIILYSRCPQMSALAYRLGFVMRHAGAGTMGLEALHKHGLTVCQKTLSLKTKELGKRCDNAICLWKGESVMWLQKEKCLNLLESRLKELSYHPNMPNVSDIQQYLGKEDHERLVATVNPSMSSSTESINDEFQTLDVGKLNLCYSNTSSTKLLHNICSELKCKDIDDTCVSECFKDITKQSPDSPDLLEAVRACSKELNSHLSYQIVGDNVDLEVKVRHMSDDNKNKSLHYFNLVAFKDQVSGDVLPDIHEKTLESIPISSFLPSHKDLDSLKRDFVVLWSRVVVKHIEYFYCFKKCVIYHIPHQYSDVMVNPVKEIPLGVLPKNESKNEDMVDILETIQEKYVPFITVQNENGENVTSADTIFFGGDQLTEERARNIQRARADGQNQKERLEVVYPKNEDWHAIRTAYKAVVSILRKENSLPDWGTYTSNAILTGNYNATKEVESEHYEQIREFMASETDAFLVSATLHHFGMANMKDTPKKNLMPSGMQKANNVEKRMWLHNQISEIFDTYVSGTLSGVTKAKKSVEALSVQDTHPCRASGCSRTFKYSKCRVNHENEKHGLHIMDDISGQDSESKETTDDHIFNYGCIHISLGLMLRNAEDSVKEGDGERLLRAWKFFTYIFRLKGHNKYALAGLRLIASVEGLLTPRQAHRLTWNRFAGTKKGKGKRISRDLRVEQLNKISKEEIRALGFPNINDESVQNATRATAAIEEMVTNSKADLEIEARSGHHCNKEALKAFSVIFDQVHNKAKVFSFEPDRHYHAFPDLSREIYHDLSPQQLYKWIQMHRNRWHKQHRHLYSN</sequence>
<dbReference type="InterPro" id="IPR046496">
    <property type="entry name" value="DUF6589"/>
</dbReference>
<gene>
    <name evidence="1" type="ORF">PACLA_8A066939</name>
</gene>